<dbReference type="Proteomes" id="UP000050277">
    <property type="component" value="Unassembled WGS sequence"/>
</dbReference>
<dbReference type="InterPro" id="IPR005256">
    <property type="entry name" value="Anth_synth_I_PabB"/>
</dbReference>
<evidence type="ECO:0000256" key="2">
    <source>
        <dbReference type="ARBA" id="ARBA00004873"/>
    </source>
</evidence>
<keyword evidence="19" id="KW-1185">Reference proteome</keyword>
<comment type="function">
    <text evidence="13 15">Part of a heterotetrameric complex that catalyzes the two-step biosynthesis of anthranilate, an intermediate in the biosynthesis of L-tryptophan. In the first step, the glutamine-binding beta subunit (TrpG) of anthranilate synthase (AS) provides the glutamine amidotransferase activity which generates ammonia as a substrate that, along with chorismate, is used in the second step, catalyzed by the large alpha subunit of AS (TrpE) to produce anthranilate. In the absence of TrpG, TrpE can synthesize anthranilate directly from chorismate and high concentrations of ammonia.</text>
</comment>
<dbReference type="Gene3D" id="3.60.120.10">
    <property type="entry name" value="Anthranilate synthase"/>
    <property type="match status" value="1"/>
</dbReference>
<dbReference type="AlphaFoldDB" id="A0A0P6YL44"/>
<dbReference type="UniPathway" id="UPA00035">
    <property type="reaction ID" value="UER00040"/>
</dbReference>
<sequence>MASPTFEQVQAWAAAGYTQCAVYRELVADLETPVSAYLKVAQGHYSFLLESVEGGEQIGRYSFIGCEPHLIIRGLGQQSIIETANGERTSYDDLTTLDQLERLVVGSQKANPAPQPDLPRFTGGAVGFLGYETVRTFERLPAPTMRPLQIPDGVWMVVKTVLAFDHVRHTIKIMSTLVFDPAHDLATQFAEANSAIEAMTKKLVRPLAPEVYSSSAASPSLPELNEELQSNQSFGEFSAAIEKAREYIRAGDIFQVVLSQRFQRETDAEPFAVYRALRTVNPSPYMFFLNVPDAAIIGASPEMLVRVEDGIIETHPIAGTRRRGRDADDEARMQAELLADEKERAEHLMLVDLGRNDVGRVSLPGSVHVPKFMQIEKYSHVMHLVSVVKGTLDTARYSPLHALRACFPAGTLTGAPKVRAMEIIAELETSQRGPYGGCVGYVSFGGLSLDTAITIRTMVIKDGVAYMQAGAGIVADSDVKLEDLETRNKAGSLIRALHVAEMLEL</sequence>
<evidence type="ECO:0000256" key="13">
    <source>
        <dbReference type="ARBA" id="ARBA00025634"/>
    </source>
</evidence>
<evidence type="ECO:0000259" key="16">
    <source>
        <dbReference type="Pfam" id="PF00425"/>
    </source>
</evidence>
<evidence type="ECO:0000256" key="4">
    <source>
        <dbReference type="ARBA" id="ARBA00011575"/>
    </source>
</evidence>
<evidence type="ECO:0000256" key="5">
    <source>
        <dbReference type="ARBA" id="ARBA00012266"/>
    </source>
</evidence>
<keyword evidence="10 15" id="KW-0460">Magnesium</keyword>
<dbReference type="OrthoDB" id="9803598at2"/>
<evidence type="ECO:0000256" key="6">
    <source>
        <dbReference type="ARBA" id="ARBA00020653"/>
    </source>
</evidence>
<evidence type="ECO:0000256" key="7">
    <source>
        <dbReference type="ARBA" id="ARBA00022605"/>
    </source>
</evidence>
<dbReference type="GO" id="GO:0000162">
    <property type="term" value="P:L-tryptophan biosynthetic process"/>
    <property type="evidence" value="ECO:0007669"/>
    <property type="project" value="UniProtKB-UniPathway"/>
</dbReference>
<dbReference type="NCBIfam" id="TIGR00564">
    <property type="entry name" value="trpE_most"/>
    <property type="match status" value="1"/>
</dbReference>
<dbReference type="EMBL" id="LGKP01000011">
    <property type="protein sequence ID" value="KPL90630.1"/>
    <property type="molecule type" value="Genomic_DNA"/>
</dbReference>
<dbReference type="GO" id="GO:0046872">
    <property type="term" value="F:metal ion binding"/>
    <property type="evidence" value="ECO:0007669"/>
    <property type="project" value="UniProtKB-KW"/>
</dbReference>
<dbReference type="PRINTS" id="PR00095">
    <property type="entry name" value="ANTSNTHASEI"/>
</dbReference>
<dbReference type="InterPro" id="IPR019999">
    <property type="entry name" value="Anth_synth_I-like"/>
</dbReference>
<keyword evidence="12 15" id="KW-0456">Lyase</keyword>
<evidence type="ECO:0000256" key="11">
    <source>
        <dbReference type="ARBA" id="ARBA00023141"/>
    </source>
</evidence>
<dbReference type="GO" id="GO:0004049">
    <property type="term" value="F:anthranilate synthase activity"/>
    <property type="evidence" value="ECO:0007669"/>
    <property type="project" value="UniProtKB-EC"/>
</dbReference>
<dbReference type="PANTHER" id="PTHR11236">
    <property type="entry name" value="AMINOBENZOATE/ANTHRANILATE SYNTHASE"/>
    <property type="match status" value="1"/>
</dbReference>
<feature type="domain" description="Anthranilate synthase component I N-terminal" evidence="17">
    <location>
        <begin position="29"/>
        <end position="171"/>
    </location>
</feature>
<evidence type="ECO:0000256" key="14">
    <source>
        <dbReference type="ARBA" id="ARBA00047683"/>
    </source>
</evidence>
<comment type="cofactor">
    <cofactor evidence="1 15">
        <name>Mg(2+)</name>
        <dbReference type="ChEBI" id="CHEBI:18420"/>
    </cofactor>
</comment>
<evidence type="ECO:0000313" key="18">
    <source>
        <dbReference type="EMBL" id="KPL90630.1"/>
    </source>
</evidence>
<evidence type="ECO:0000256" key="12">
    <source>
        <dbReference type="ARBA" id="ARBA00023239"/>
    </source>
</evidence>
<accession>A0A0P6YL44</accession>
<dbReference type="InterPro" id="IPR015890">
    <property type="entry name" value="Chorismate_C"/>
</dbReference>
<comment type="subunit">
    <text evidence="4 15">Heterotetramer consisting of two non-identical subunits: a beta subunit (TrpG) and a large alpha subunit (TrpE).</text>
</comment>
<keyword evidence="7 15" id="KW-0028">Amino-acid biosynthesis</keyword>
<name>A0A0P6YL44_9CHLR</name>
<dbReference type="InterPro" id="IPR005801">
    <property type="entry name" value="ADC_synthase"/>
</dbReference>
<evidence type="ECO:0000256" key="3">
    <source>
        <dbReference type="ARBA" id="ARBA00009562"/>
    </source>
</evidence>
<evidence type="ECO:0000256" key="15">
    <source>
        <dbReference type="RuleBase" id="RU364045"/>
    </source>
</evidence>
<evidence type="ECO:0000313" key="19">
    <source>
        <dbReference type="Proteomes" id="UP000050277"/>
    </source>
</evidence>
<evidence type="ECO:0000256" key="10">
    <source>
        <dbReference type="ARBA" id="ARBA00022842"/>
    </source>
</evidence>
<keyword evidence="11 15" id="KW-0057">Aromatic amino acid biosynthesis</keyword>
<dbReference type="PANTHER" id="PTHR11236:SF48">
    <property type="entry name" value="ISOCHORISMATE SYNTHASE MENF"/>
    <property type="match status" value="1"/>
</dbReference>
<dbReference type="EC" id="4.1.3.27" evidence="5 15"/>
<feature type="domain" description="Chorismate-utilising enzyme C-terminal" evidence="16">
    <location>
        <begin position="236"/>
        <end position="489"/>
    </location>
</feature>
<dbReference type="Pfam" id="PF04715">
    <property type="entry name" value="Anth_synt_I_N"/>
    <property type="match status" value="1"/>
</dbReference>
<evidence type="ECO:0000259" key="17">
    <source>
        <dbReference type="Pfam" id="PF04715"/>
    </source>
</evidence>
<keyword evidence="8 15" id="KW-0479">Metal-binding</keyword>
<dbReference type="InterPro" id="IPR006805">
    <property type="entry name" value="Anth_synth_I_N"/>
</dbReference>
<protein>
    <recommendedName>
        <fullName evidence="6 15">Anthranilate synthase component 1</fullName>
        <ecNumber evidence="5 15">4.1.3.27</ecNumber>
    </recommendedName>
</protein>
<dbReference type="SUPFAM" id="SSF56322">
    <property type="entry name" value="ADC synthase"/>
    <property type="match status" value="1"/>
</dbReference>
<dbReference type="PATRIC" id="fig|70996.4.peg.5615"/>
<dbReference type="RefSeq" id="WP_054533538.1">
    <property type="nucleotide sequence ID" value="NZ_LGKP01000011.1"/>
</dbReference>
<evidence type="ECO:0000256" key="8">
    <source>
        <dbReference type="ARBA" id="ARBA00022723"/>
    </source>
</evidence>
<proteinExistence type="inferred from homology"/>
<reference evidence="18 19" key="1">
    <citation type="submission" date="2015-07" db="EMBL/GenBank/DDBJ databases">
        <title>Whole genome sequence of Herpetosiphon geysericola DSM 7119.</title>
        <authorList>
            <person name="Hemp J."/>
            <person name="Ward L.M."/>
            <person name="Pace L.A."/>
            <person name="Fischer W.W."/>
        </authorList>
    </citation>
    <scope>NUCLEOTIDE SEQUENCE [LARGE SCALE GENOMIC DNA]</scope>
    <source>
        <strain evidence="18 19">DSM 7119</strain>
    </source>
</reference>
<dbReference type="Pfam" id="PF00425">
    <property type="entry name" value="Chorismate_bind"/>
    <property type="match status" value="1"/>
</dbReference>
<comment type="catalytic activity">
    <reaction evidence="14 15">
        <text>chorismate + L-glutamine = anthranilate + pyruvate + L-glutamate + H(+)</text>
        <dbReference type="Rhea" id="RHEA:21732"/>
        <dbReference type="ChEBI" id="CHEBI:15361"/>
        <dbReference type="ChEBI" id="CHEBI:15378"/>
        <dbReference type="ChEBI" id="CHEBI:16567"/>
        <dbReference type="ChEBI" id="CHEBI:29748"/>
        <dbReference type="ChEBI" id="CHEBI:29985"/>
        <dbReference type="ChEBI" id="CHEBI:58359"/>
        <dbReference type="EC" id="4.1.3.27"/>
    </reaction>
</comment>
<comment type="caution">
    <text evidence="18">The sequence shown here is derived from an EMBL/GenBank/DDBJ whole genome shotgun (WGS) entry which is preliminary data.</text>
</comment>
<comment type="similarity">
    <text evidence="3 15">Belongs to the anthranilate synthase component I family.</text>
</comment>
<comment type="pathway">
    <text evidence="2 15">Amino-acid biosynthesis; L-tryptophan biosynthesis; L-tryptophan from chorismate: step 1/5.</text>
</comment>
<evidence type="ECO:0000256" key="9">
    <source>
        <dbReference type="ARBA" id="ARBA00022822"/>
    </source>
</evidence>
<organism evidence="18 19">
    <name type="scientific">Herpetosiphon geysericola</name>
    <dbReference type="NCBI Taxonomy" id="70996"/>
    <lineage>
        <taxon>Bacteria</taxon>
        <taxon>Bacillati</taxon>
        <taxon>Chloroflexota</taxon>
        <taxon>Chloroflexia</taxon>
        <taxon>Herpetosiphonales</taxon>
        <taxon>Herpetosiphonaceae</taxon>
        <taxon>Herpetosiphon</taxon>
    </lineage>
</organism>
<dbReference type="STRING" id="70996.SE18_06075"/>
<evidence type="ECO:0000256" key="1">
    <source>
        <dbReference type="ARBA" id="ARBA00001946"/>
    </source>
</evidence>
<gene>
    <name evidence="15" type="primary">trpE</name>
    <name evidence="18" type="ORF">SE18_06075</name>
</gene>
<keyword evidence="9 15" id="KW-0822">Tryptophan biosynthesis</keyword>